<protein>
    <submittedName>
        <fullName evidence="2">Uncharacterized protein</fullName>
    </submittedName>
</protein>
<name>A0A0A9A4V1_ARUDO</name>
<proteinExistence type="predicted"/>
<dbReference type="AlphaFoldDB" id="A0A0A9A4V1"/>
<evidence type="ECO:0000256" key="1">
    <source>
        <dbReference type="SAM" id="MobiDB-lite"/>
    </source>
</evidence>
<feature type="region of interest" description="Disordered" evidence="1">
    <location>
        <begin position="1"/>
        <end position="25"/>
    </location>
</feature>
<evidence type="ECO:0000313" key="2">
    <source>
        <dbReference type="EMBL" id="JAD42062.1"/>
    </source>
</evidence>
<reference evidence="2" key="1">
    <citation type="submission" date="2014-09" db="EMBL/GenBank/DDBJ databases">
        <authorList>
            <person name="Magalhaes I.L.F."/>
            <person name="Oliveira U."/>
            <person name="Santos F.R."/>
            <person name="Vidigal T.H.D.A."/>
            <person name="Brescovit A.D."/>
            <person name="Santos A.J."/>
        </authorList>
    </citation>
    <scope>NUCLEOTIDE SEQUENCE</scope>
    <source>
        <tissue evidence="2">Shoot tissue taken approximately 20 cm above the soil surface</tissue>
    </source>
</reference>
<organism evidence="2">
    <name type="scientific">Arundo donax</name>
    <name type="common">Giant reed</name>
    <name type="synonym">Donax arundinaceus</name>
    <dbReference type="NCBI Taxonomy" id="35708"/>
    <lineage>
        <taxon>Eukaryota</taxon>
        <taxon>Viridiplantae</taxon>
        <taxon>Streptophyta</taxon>
        <taxon>Embryophyta</taxon>
        <taxon>Tracheophyta</taxon>
        <taxon>Spermatophyta</taxon>
        <taxon>Magnoliopsida</taxon>
        <taxon>Liliopsida</taxon>
        <taxon>Poales</taxon>
        <taxon>Poaceae</taxon>
        <taxon>PACMAD clade</taxon>
        <taxon>Arundinoideae</taxon>
        <taxon>Arundineae</taxon>
        <taxon>Arundo</taxon>
    </lineage>
</organism>
<accession>A0A0A9A4V1</accession>
<sequence length="71" mass="7356">MLQPQLHSPDASPLPAPSSSSAAAVVSPVATIAARGLSPSRPPPCRLVSVLCPPSTSSAPPHRPLRRRQMI</sequence>
<feature type="compositionally biased region" description="Low complexity" evidence="1">
    <location>
        <begin position="8"/>
        <end position="25"/>
    </location>
</feature>
<reference evidence="2" key="2">
    <citation type="journal article" date="2015" name="Data Brief">
        <title>Shoot transcriptome of the giant reed, Arundo donax.</title>
        <authorList>
            <person name="Barrero R.A."/>
            <person name="Guerrero F.D."/>
            <person name="Moolhuijzen P."/>
            <person name="Goolsby J.A."/>
            <person name="Tidwell J."/>
            <person name="Bellgard S.E."/>
            <person name="Bellgard M.I."/>
        </authorList>
    </citation>
    <scope>NUCLEOTIDE SEQUENCE</scope>
    <source>
        <tissue evidence="2">Shoot tissue taken approximately 20 cm above the soil surface</tissue>
    </source>
</reference>
<dbReference type="EMBL" id="GBRH01255833">
    <property type="protein sequence ID" value="JAD42062.1"/>
    <property type="molecule type" value="Transcribed_RNA"/>
</dbReference>